<reference evidence="4 5" key="1">
    <citation type="submission" date="2019-11" db="EMBL/GenBank/DDBJ databases">
        <title>Whole genome shotgun sequencing (WGS) data from Adlercreutzia equolifaciens ResAG-91, Eggerthella lenta MRI-F36, MRI-F37, MRI-F40, ResAG-49, ResAG-88, ResAG-121, ResAG-145, and Gordonibacter sp. ResAG-5, ResAG-26, ResAG-43, ResAG-50, ResAG-59.</title>
        <authorList>
            <person name="Stoll D.A."/>
            <person name="Danylec N."/>
            <person name="Franz C.M.A.P."/>
            <person name="Huch M."/>
        </authorList>
    </citation>
    <scope>NUCLEOTIDE SEQUENCE [LARGE SCALE GENOMIC DNA]</scope>
    <source>
        <strain evidence="4 5">ResAG-91</strain>
    </source>
</reference>
<feature type="coiled-coil region" evidence="1">
    <location>
        <begin position="352"/>
        <end position="379"/>
    </location>
</feature>
<dbReference type="SUPFAM" id="SSF53448">
    <property type="entry name" value="Nucleotide-diphospho-sugar transferases"/>
    <property type="match status" value="1"/>
</dbReference>
<protein>
    <submittedName>
        <fullName evidence="4">Glycosyltransferase</fullName>
    </submittedName>
</protein>
<evidence type="ECO:0000256" key="1">
    <source>
        <dbReference type="SAM" id="Coils"/>
    </source>
</evidence>
<evidence type="ECO:0000256" key="2">
    <source>
        <dbReference type="SAM" id="MobiDB-lite"/>
    </source>
</evidence>
<dbReference type="GO" id="GO:0016758">
    <property type="term" value="F:hexosyltransferase activity"/>
    <property type="evidence" value="ECO:0007669"/>
    <property type="project" value="UniProtKB-ARBA"/>
</dbReference>
<dbReference type="InterPro" id="IPR001173">
    <property type="entry name" value="Glyco_trans_2-like"/>
</dbReference>
<dbReference type="Gene3D" id="3.90.550.10">
    <property type="entry name" value="Spore Coat Polysaccharide Biosynthesis Protein SpsA, Chain A"/>
    <property type="match status" value="1"/>
</dbReference>
<comment type="caution">
    <text evidence="4">The sequence shown here is derived from an EMBL/GenBank/DDBJ whole genome shotgun (WGS) entry which is preliminary data.</text>
</comment>
<proteinExistence type="predicted"/>
<dbReference type="CDD" id="cd00761">
    <property type="entry name" value="Glyco_tranf_GTA_type"/>
    <property type="match status" value="1"/>
</dbReference>
<keyword evidence="5" id="KW-1185">Reference proteome</keyword>
<dbReference type="Proteomes" id="UP000488839">
    <property type="component" value="Unassembled WGS sequence"/>
</dbReference>
<dbReference type="AlphaFoldDB" id="A0A7K1T6G2"/>
<dbReference type="PANTHER" id="PTHR22916:SF3">
    <property type="entry name" value="UDP-GLCNAC:BETAGAL BETA-1,3-N-ACETYLGLUCOSAMINYLTRANSFERASE-LIKE PROTEIN 1"/>
    <property type="match status" value="1"/>
</dbReference>
<sequence length="401" mass="46248">MLFDGMIGRGKVSRNADNKERGALTHSERPTVSHIPYISIIVPVYNSEAYLPDLFSSLENQTFEDYEVIFVDDGSTDRSLSLLESFFQRDPRVSIIHQENAGGASARNRGIDHAKGELMICIDSDDTLSPVLLEHMALPFENSDVGMVISYIDTYYEDTGEYRSMPWAVNVDLATNTPFPPASAIDLFRDVIGYIGNKMIRRSIIEKHNLRFQTIRSHDDLSFVYATMAASPKIVILDEELYHYRRRSNGSSITDTTMIDLYECAFVALYDLKSKLIAMNIWADFSQMFTNYALYMCKWKVDIAPGNKADEIRRHLRDEWFRKLDLLGFPRSYYLHSEEFSFIGETLDYENQNARKEEILRLNNEVKKLKTQNNRIRSSHSFRVGHMLTAIPRALRRIANK</sequence>
<accession>A0A7K1T6G2</accession>
<organism evidence="4 5">
    <name type="scientific">Adlercreutzia rubneri</name>
    <dbReference type="NCBI Taxonomy" id="2916441"/>
    <lineage>
        <taxon>Bacteria</taxon>
        <taxon>Bacillati</taxon>
        <taxon>Actinomycetota</taxon>
        <taxon>Coriobacteriia</taxon>
        <taxon>Eggerthellales</taxon>
        <taxon>Eggerthellaceae</taxon>
        <taxon>Adlercreutzia</taxon>
    </lineage>
</organism>
<gene>
    <name evidence="4" type="ORF">GO707_08235</name>
</gene>
<feature type="domain" description="Glycosyltransferase 2-like" evidence="3">
    <location>
        <begin position="39"/>
        <end position="207"/>
    </location>
</feature>
<evidence type="ECO:0000259" key="3">
    <source>
        <dbReference type="Pfam" id="PF00535"/>
    </source>
</evidence>
<evidence type="ECO:0000313" key="5">
    <source>
        <dbReference type="Proteomes" id="UP000488839"/>
    </source>
</evidence>
<dbReference type="Pfam" id="PF00535">
    <property type="entry name" value="Glycos_transf_2"/>
    <property type="match status" value="1"/>
</dbReference>
<keyword evidence="1" id="KW-0175">Coiled coil</keyword>
<feature type="region of interest" description="Disordered" evidence="2">
    <location>
        <begin position="1"/>
        <end position="25"/>
    </location>
</feature>
<dbReference type="PANTHER" id="PTHR22916">
    <property type="entry name" value="GLYCOSYLTRANSFERASE"/>
    <property type="match status" value="1"/>
</dbReference>
<dbReference type="EMBL" id="WPOO01000013">
    <property type="protein sequence ID" value="MVN59209.1"/>
    <property type="molecule type" value="Genomic_DNA"/>
</dbReference>
<dbReference type="RefSeq" id="WP_157012754.1">
    <property type="nucleotide sequence ID" value="NZ_WPOO01000013.1"/>
</dbReference>
<name>A0A7K1T6G2_9ACTN</name>
<dbReference type="InterPro" id="IPR029044">
    <property type="entry name" value="Nucleotide-diphossugar_trans"/>
</dbReference>
<feature type="compositionally biased region" description="Basic and acidic residues" evidence="2">
    <location>
        <begin position="14"/>
        <end position="25"/>
    </location>
</feature>
<evidence type="ECO:0000313" key="4">
    <source>
        <dbReference type="EMBL" id="MVN59209.1"/>
    </source>
</evidence>